<feature type="transmembrane region" description="Helical" evidence="1">
    <location>
        <begin position="32"/>
        <end position="50"/>
    </location>
</feature>
<dbReference type="KEGG" id="cgo:Corgl_0022"/>
<keyword evidence="3" id="KW-1185">Reference proteome</keyword>
<accession>F2N6V3</accession>
<evidence type="ECO:0000256" key="1">
    <source>
        <dbReference type="SAM" id="Phobius"/>
    </source>
</evidence>
<keyword evidence="1" id="KW-0812">Transmembrane</keyword>
<sequence>MMELPVSFECRLGEEDFYRYHGIREGARARPLFAGMTGWMILTGFIGLGQGPVQAFGMWSLSLLFLIPAAMGRFPTVRAGRAAQVRSYLLTHGARPGEATCRQVVEIGPQGVTVRCGADGAPDDRLATIPGPWRRWRRAVASRGSVTVLSAAGQAGALRDLAGVGYLLRGAGPDSYEDVYIPARALGGASARRLARELNRMIERGRRGEI</sequence>
<evidence type="ECO:0000313" key="2">
    <source>
        <dbReference type="EMBL" id="AEB06152.1"/>
    </source>
</evidence>
<proteinExistence type="predicted"/>
<feature type="transmembrane region" description="Helical" evidence="1">
    <location>
        <begin position="56"/>
        <end position="74"/>
    </location>
</feature>
<dbReference type="Proteomes" id="UP000006851">
    <property type="component" value="Chromosome"/>
</dbReference>
<dbReference type="AlphaFoldDB" id="F2N6V3"/>
<name>F2N6V3_CORGP</name>
<keyword evidence="1" id="KW-0472">Membrane</keyword>
<reference evidence="3" key="1">
    <citation type="journal article" date="2013" name="Stand. Genomic Sci.">
        <title>Complete genome sequence of Coriobacterium glomerans type strain (PW2(T)) from the midgut of Pyrrhocoris apterus L. (red soldier bug).</title>
        <authorList>
            <person name="Stackebrandt E."/>
            <person name="Zeytun A."/>
            <person name="Lapidus A."/>
            <person name="Nolan M."/>
            <person name="Lucas S."/>
            <person name="Hammon N."/>
            <person name="Deshpande S."/>
            <person name="Cheng J.F."/>
            <person name="Tapia R."/>
            <person name="Goodwin L.A."/>
            <person name="Pitluck S."/>
            <person name="Liolios K."/>
            <person name="Pagani I."/>
            <person name="Ivanova N."/>
            <person name="Mavromatis K."/>
            <person name="Mikhailova N."/>
            <person name="Huntemann M."/>
            <person name="Pati A."/>
            <person name="Chen A."/>
            <person name="Palaniappan K."/>
            <person name="Chang Y.J."/>
            <person name="Land M."/>
            <person name="Hauser L."/>
            <person name="Rohde M."/>
            <person name="Pukall R."/>
            <person name="Goker M."/>
            <person name="Detter J.C."/>
            <person name="Woyke T."/>
            <person name="Bristow J."/>
            <person name="Eisen J.A."/>
            <person name="Markowitz V."/>
            <person name="Hugenholtz P."/>
            <person name="Kyrpides N.C."/>
            <person name="Klenk H.P."/>
        </authorList>
    </citation>
    <scope>NUCLEOTIDE SEQUENCE</scope>
    <source>
        <strain evidence="3">ATCC 49209 / DSM 20642 / JCM 10262 / PW2</strain>
    </source>
</reference>
<protein>
    <recommendedName>
        <fullName evidence="4">YcxB-like protein domain-containing protein</fullName>
    </recommendedName>
</protein>
<organism evidence="2 3">
    <name type="scientific">Coriobacterium glomerans (strain ATCC 49209 / DSM 20642 / JCM 10262 / PW2)</name>
    <dbReference type="NCBI Taxonomy" id="700015"/>
    <lineage>
        <taxon>Bacteria</taxon>
        <taxon>Bacillati</taxon>
        <taxon>Actinomycetota</taxon>
        <taxon>Coriobacteriia</taxon>
        <taxon>Coriobacteriales</taxon>
        <taxon>Coriobacteriaceae</taxon>
        <taxon>Coriobacterium</taxon>
    </lineage>
</organism>
<evidence type="ECO:0000313" key="3">
    <source>
        <dbReference type="Proteomes" id="UP000006851"/>
    </source>
</evidence>
<dbReference type="OrthoDB" id="4554604at2"/>
<dbReference type="EMBL" id="CP002628">
    <property type="protein sequence ID" value="AEB06152.1"/>
    <property type="molecule type" value="Genomic_DNA"/>
</dbReference>
<keyword evidence="1" id="KW-1133">Transmembrane helix</keyword>
<gene>
    <name evidence="2" type="ordered locus">Corgl_0022</name>
</gene>
<dbReference type="HOGENOM" id="CLU_1213154_0_0_11"/>
<dbReference type="RefSeq" id="WP_013707895.1">
    <property type="nucleotide sequence ID" value="NC_015389.1"/>
</dbReference>
<evidence type="ECO:0008006" key="4">
    <source>
        <dbReference type="Google" id="ProtNLM"/>
    </source>
</evidence>